<feature type="region of interest" description="Disordered" evidence="1">
    <location>
        <begin position="1083"/>
        <end position="1143"/>
    </location>
</feature>
<feature type="transmembrane region" description="Helical" evidence="2">
    <location>
        <begin position="355"/>
        <end position="376"/>
    </location>
</feature>
<keyword evidence="2" id="KW-1133">Transmembrane helix</keyword>
<feature type="transmembrane region" description="Helical" evidence="2">
    <location>
        <begin position="609"/>
        <end position="632"/>
    </location>
</feature>
<feature type="transmembrane region" description="Helical" evidence="2">
    <location>
        <begin position="746"/>
        <end position="771"/>
    </location>
</feature>
<comment type="caution">
    <text evidence="5">The sequence shown here is derived from an EMBL/GenBank/DDBJ whole genome shotgun (WGS) entry which is preliminary data.</text>
</comment>
<feature type="transmembrane region" description="Helical" evidence="2">
    <location>
        <begin position="557"/>
        <end position="579"/>
    </location>
</feature>
<proteinExistence type="predicted"/>
<dbReference type="Pfam" id="PF07699">
    <property type="entry name" value="Ephrin_rec_like"/>
    <property type="match status" value="1"/>
</dbReference>
<evidence type="ECO:0000259" key="3">
    <source>
        <dbReference type="Pfam" id="PF07699"/>
    </source>
</evidence>
<sequence>MLTNGPANHTWLEEVGELALNVLTPASWHKDTDVTDFLMVDAAQYSHYFQGIMGRPPSHIAAGASASGYVLQKALEASFTSCDISPTDGDAHALLFGDENGNPLIDCQDGQNSGKQRVIDTLTNKFFDAFFGKIVFSPIRQNFGGHMLTLQVRQKTEDLQPFLGPAIALPRSKALLDFVMPMPNRYPEICMPGSYVNEFDPGRYAPCIICRPGDFMDRVDWTYCDSCLMNHWVNISGAAECYPCPENTETLSVGADSIDKCHCMPGFYTQAGVTGTPCLPCPEHATCAGGVDPPRNLPGWHAEAHKPFYMYDCNPGRHCTGNYTCATGYQGRLCQECSDGYFRAFNNCLECISPAGNVVAMLCMYGLFIYIVVGVSRNMETIHLLFHLQQQGYTDSFHAGQTLSIVGLFNLQWPLILEYIFNVAGILSFEMDIIQPQCATDNWSYAKNLYIQLSYPAFLFILQGLWVGTIYLAFRAKMKMNGKSLSDFSPDNLSGSLQSFASRSSLSGRQSSNGLASHGGSGNFAALETSGWWLFLQTLIHVPATPQEMHEFALEKLSTAFMSINLGYVVILKYCLQAFSCFDFEGTKYLYFSPDELCYTPEHFQTMTAAAAGLIVWIAGNWFMFIFVLWVLKRTNSFCKKRPLLLFGWMYERYESKCYWFELAILAEKTILVVVAVFIPADPILQVIIMLIVSLASTLLSIKTSAPVDSASSLLLTATDGGTMVIMVLGLMFYNSAILDRTYTVATVIGSIALIGLLVILTAAFLVEVAFRITLTILMARHKNIASKWGQDNRNHVHMYRAFKPLFTLKWLTKADPDDWLQWHNMCKLLQSSVHPTCETSYLSQEKVGHFWHYLINSFPEMLDFLASVDEEDRNEFVDVIEVMFVHYFDTASNYKCQLNNVVSERFRAAIGQWLSSASNSEVVFIRSVITKAFAKAQGKEAEQEISRAFSRSAKSRGGKSRRASSEDGDLEKKKLLGNGNVSRSLSLGGTNRSLAGTSGSLAGASGSLAGTSGSLGGTTGFLKGTSEDLGGTVGFLRGKSEDLGNANGSSPCDHLQEEKATMHGNGVNAAAHVPLGESVTVLPRISPSRRPPRVAFSDSGGKIQTGTPFAAVQGTPAMLGTENGWNGSSPVGNSSGLAARNPSAPRAFSVHVASDTDELLRVQNMHSPPVGDQPLPQPPRLKANVPPDVGSSVPAGTEALGDTEAPADVEAPADTETGINKDLQTSEGASPLGEGKLFEKRPISPNQGVAGTQAVAATGQDLPTGLMPFEEDSPAPCDNIVHTP</sequence>
<dbReference type="SMART" id="SM01411">
    <property type="entry name" value="Ephrin_rec_like"/>
    <property type="match status" value="2"/>
</dbReference>
<feature type="region of interest" description="Disordered" evidence="1">
    <location>
        <begin position="1165"/>
        <end position="1285"/>
    </location>
</feature>
<protein>
    <recommendedName>
        <fullName evidence="7">Tyrosine-protein kinase ephrin type A/B receptor-like domain-containing protein</fullName>
    </recommendedName>
</protein>
<reference evidence="5" key="1">
    <citation type="submission" date="2017-08" db="EMBL/GenBank/DDBJ databases">
        <authorList>
            <person name="Polle J.E."/>
            <person name="Barry K."/>
            <person name="Cushman J."/>
            <person name="Schmutz J."/>
            <person name="Tran D."/>
            <person name="Hathwaick L.T."/>
            <person name="Yim W.C."/>
            <person name="Jenkins J."/>
            <person name="Mckie-Krisberg Z.M."/>
            <person name="Prochnik S."/>
            <person name="Lindquist E."/>
            <person name="Dockter R.B."/>
            <person name="Adam C."/>
            <person name="Molina H."/>
            <person name="Bunkerborg J."/>
            <person name="Jin E."/>
            <person name="Buchheim M."/>
            <person name="Magnuson J."/>
        </authorList>
    </citation>
    <scope>NUCLEOTIDE SEQUENCE</scope>
    <source>
        <strain evidence="5">CCAP 19/18</strain>
    </source>
</reference>
<dbReference type="CDD" id="cd00185">
    <property type="entry name" value="TNFRSF"/>
    <property type="match status" value="1"/>
</dbReference>
<keyword evidence="6" id="KW-1185">Reference proteome</keyword>
<name>A0ABQ7GXK1_DUNSA</name>
<dbReference type="InterPro" id="IPR056047">
    <property type="entry name" value="CRMPA-like_DUF7630"/>
</dbReference>
<feature type="transmembrane region" description="Helical" evidence="2">
    <location>
        <begin position="453"/>
        <end position="474"/>
    </location>
</feature>
<gene>
    <name evidence="5" type="ORF">DUNSADRAFT_1106</name>
</gene>
<feature type="transmembrane region" description="Helical" evidence="2">
    <location>
        <begin position="714"/>
        <end position="734"/>
    </location>
</feature>
<feature type="transmembrane region" description="Helical" evidence="2">
    <location>
        <begin position="397"/>
        <end position="421"/>
    </location>
</feature>
<feature type="compositionally biased region" description="Low complexity" evidence="1">
    <location>
        <begin position="1248"/>
        <end position="1261"/>
    </location>
</feature>
<dbReference type="InterPro" id="IPR011641">
    <property type="entry name" value="Tyr-kin_ephrin_A/B_rcpt-like"/>
</dbReference>
<evidence type="ECO:0008006" key="7">
    <source>
        <dbReference type="Google" id="ProtNLM"/>
    </source>
</evidence>
<dbReference type="SUPFAM" id="SSF57184">
    <property type="entry name" value="Growth factor receptor domain"/>
    <property type="match status" value="1"/>
</dbReference>
<feature type="domain" description="Tyrosine-protein kinase ephrin type A/B receptor-like" evidence="3">
    <location>
        <begin position="223"/>
        <end position="261"/>
    </location>
</feature>
<evidence type="ECO:0000313" key="6">
    <source>
        <dbReference type="Proteomes" id="UP000815325"/>
    </source>
</evidence>
<accession>A0ABQ7GXK1</accession>
<dbReference type="Proteomes" id="UP000815325">
    <property type="component" value="Unassembled WGS sequence"/>
</dbReference>
<evidence type="ECO:0000256" key="1">
    <source>
        <dbReference type="SAM" id="MobiDB-lite"/>
    </source>
</evidence>
<dbReference type="PANTHER" id="PTHR11319">
    <property type="entry name" value="G PROTEIN-COUPLED RECEPTOR-RELATED"/>
    <property type="match status" value="1"/>
</dbReference>
<dbReference type="EMBL" id="MU069547">
    <property type="protein sequence ID" value="KAF5839329.1"/>
    <property type="molecule type" value="Genomic_DNA"/>
</dbReference>
<feature type="region of interest" description="Disordered" evidence="1">
    <location>
        <begin position="946"/>
        <end position="976"/>
    </location>
</feature>
<keyword evidence="2" id="KW-0812">Transmembrane</keyword>
<organism evidence="5 6">
    <name type="scientific">Dunaliella salina</name>
    <name type="common">Green alga</name>
    <name type="synonym">Protococcus salinus</name>
    <dbReference type="NCBI Taxonomy" id="3046"/>
    <lineage>
        <taxon>Eukaryota</taxon>
        <taxon>Viridiplantae</taxon>
        <taxon>Chlorophyta</taxon>
        <taxon>core chlorophytes</taxon>
        <taxon>Chlorophyceae</taxon>
        <taxon>CS clade</taxon>
        <taxon>Chlamydomonadales</taxon>
        <taxon>Dunaliellaceae</taxon>
        <taxon>Dunaliella</taxon>
    </lineage>
</organism>
<dbReference type="InterPro" id="IPR009030">
    <property type="entry name" value="Growth_fac_rcpt_cys_sf"/>
</dbReference>
<keyword evidence="2" id="KW-0472">Membrane</keyword>
<evidence type="ECO:0000313" key="5">
    <source>
        <dbReference type="EMBL" id="KAF5839329.1"/>
    </source>
</evidence>
<dbReference type="PANTHER" id="PTHR11319:SF35">
    <property type="entry name" value="OUTER MEMBRANE PROTEIN PMPC-RELATED"/>
    <property type="match status" value="1"/>
</dbReference>
<feature type="compositionally biased region" description="Basic residues" evidence="1">
    <location>
        <begin position="954"/>
        <end position="963"/>
    </location>
</feature>
<dbReference type="Gene3D" id="2.10.50.10">
    <property type="entry name" value="Tumor Necrosis Factor Receptor, subunit A, domain 2"/>
    <property type="match status" value="1"/>
</dbReference>
<evidence type="ECO:0000259" key="4">
    <source>
        <dbReference type="Pfam" id="PF24633"/>
    </source>
</evidence>
<evidence type="ECO:0000256" key="2">
    <source>
        <dbReference type="SAM" id="Phobius"/>
    </source>
</evidence>
<feature type="domain" description="DUF7630" evidence="4">
    <location>
        <begin position="312"/>
        <end position="351"/>
    </location>
</feature>
<feature type="compositionally biased region" description="Polar residues" evidence="1">
    <location>
        <begin position="1124"/>
        <end position="1137"/>
    </location>
</feature>
<dbReference type="Pfam" id="PF24633">
    <property type="entry name" value="DUF7630"/>
    <property type="match status" value="1"/>
</dbReference>